<name>A0AAD0S016_9GAMM</name>
<feature type="chain" id="PRO_5042264462" description="Lipoprotein" evidence="1">
    <location>
        <begin position="20"/>
        <end position="334"/>
    </location>
</feature>
<accession>A0AAD0S016</accession>
<feature type="signal peptide" evidence="1">
    <location>
        <begin position="1"/>
        <end position="19"/>
    </location>
</feature>
<evidence type="ECO:0008006" key="4">
    <source>
        <dbReference type="Google" id="ProtNLM"/>
    </source>
</evidence>
<evidence type="ECO:0000313" key="2">
    <source>
        <dbReference type="EMBL" id="AXV65600.1"/>
    </source>
</evidence>
<dbReference type="GeneID" id="99505813"/>
<dbReference type="RefSeq" id="WP_118844417.1">
    <property type="nucleotide sequence ID" value="NZ_CP032090.1"/>
</dbReference>
<reference evidence="2 3" key="1">
    <citation type="submission" date="2018-08" db="EMBL/GenBank/DDBJ databases">
        <title>Draft genome sequence of Pseudoalteromonas donghaensis HJ51.</title>
        <authorList>
            <person name="Oh J."/>
            <person name="Roh D."/>
        </authorList>
    </citation>
    <scope>NUCLEOTIDE SEQUENCE [LARGE SCALE GENOMIC DNA]</scope>
    <source>
        <strain evidence="2 3">HJ51</strain>
    </source>
</reference>
<sequence>MIRQIVLLLLVSVMLSACSEQSDRFSTYTEGQQQIGNINNLLSTQLDNGGKTYWPFSEAYLQARHLAYQGLANVELSYSQQAQLNYLIIAQRYPERFFVWPVQRDVISNAIKQDDYTPEALGKWIERVETKLIEAEQSNLRLNKLELKLLRSMVVSHLDNNNENVVMALTKLNQYLAQYKPRTKLGLVGLANGKDWYQSKLNYFANTTKPPLSWLSEIQHLLKEKPTVNLSLPVFSSHNKPLVLQYLEDGDLHAGLDWQLDFIDAKRSKRQLNQDEQYFWSVMMETDLGIHYHTWNEQQARVNLMKRLSVNQQQADWLIEDIVLYPAMSFIFAR</sequence>
<evidence type="ECO:0000313" key="3">
    <source>
        <dbReference type="Proteomes" id="UP000264605"/>
    </source>
</evidence>
<evidence type="ECO:0000256" key="1">
    <source>
        <dbReference type="SAM" id="SignalP"/>
    </source>
</evidence>
<protein>
    <recommendedName>
        <fullName evidence="4">Lipoprotein</fullName>
    </recommendedName>
</protein>
<dbReference type="AlphaFoldDB" id="A0AAD0S016"/>
<dbReference type="Proteomes" id="UP000264605">
    <property type="component" value="Chromosome"/>
</dbReference>
<dbReference type="KEGG" id="pdj:D0907_10100"/>
<proteinExistence type="predicted"/>
<dbReference type="PROSITE" id="PS51257">
    <property type="entry name" value="PROKAR_LIPOPROTEIN"/>
    <property type="match status" value="1"/>
</dbReference>
<dbReference type="EMBL" id="CP032090">
    <property type="protein sequence ID" value="AXV65600.1"/>
    <property type="molecule type" value="Genomic_DNA"/>
</dbReference>
<gene>
    <name evidence="2" type="ORF">D0907_10100</name>
</gene>
<keyword evidence="1" id="KW-0732">Signal</keyword>
<organism evidence="2 3">
    <name type="scientific">Pseudoalteromonas lipolytica</name>
    <dbReference type="NCBI Taxonomy" id="570156"/>
    <lineage>
        <taxon>Bacteria</taxon>
        <taxon>Pseudomonadati</taxon>
        <taxon>Pseudomonadota</taxon>
        <taxon>Gammaproteobacteria</taxon>
        <taxon>Alteromonadales</taxon>
        <taxon>Pseudoalteromonadaceae</taxon>
        <taxon>Pseudoalteromonas</taxon>
    </lineage>
</organism>